<dbReference type="GO" id="GO:0031011">
    <property type="term" value="C:Ino80 complex"/>
    <property type="evidence" value="ECO:0007669"/>
    <property type="project" value="EnsemblFungi"/>
</dbReference>
<feature type="compositionally biased region" description="Polar residues" evidence="5">
    <location>
        <begin position="77"/>
        <end position="88"/>
    </location>
</feature>
<feature type="region of interest" description="Disordered" evidence="5">
    <location>
        <begin position="75"/>
        <end position="125"/>
    </location>
</feature>
<protein>
    <submittedName>
        <fullName evidence="7">Non-histone protein 10</fullName>
    </submittedName>
</protein>
<evidence type="ECO:0000256" key="2">
    <source>
        <dbReference type="ARBA" id="ARBA00023125"/>
    </source>
</evidence>
<gene>
    <name evidence="7" type="ORF">CANTADRAFT_37462</name>
</gene>
<dbReference type="SUPFAM" id="SSF47095">
    <property type="entry name" value="HMG-box"/>
    <property type="match status" value="1"/>
</dbReference>
<keyword evidence="8" id="KW-1185">Reference proteome</keyword>
<proteinExistence type="predicted"/>
<evidence type="ECO:0000313" key="8">
    <source>
        <dbReference type="Proteomes" id="UP000094285"/>
    </source>
</evidence>
<dbReference type="SMART" id="SM00398">
    <property type="entry name" value="HMG"/>
    <property type="match status" value="1"/>
</dbReference>
<dbReference type="Pfam" id="PF00505">
    <property type="entry name" value="HMG_box"/>
    <property type="match status" value="1"/>
</dbReference>
<dbReference type="AlphaFoldDB" id="A0A1E4SHQ8"/>
<dbReference type="EMBL" id="KV453912">
    <property type="protein sequence ID" value="ODV79041.1"/>
    <property type="molecule type" value="Genomic_DNA"/>
</dbReference>
<evidence type="ECO:0000256" key="1">
    <source>
        <dbReference type="ARBA" id="ARBA00004123"/>
    </source>
</evidence>
<evidence type="ECO:0000313" key="7">
    <source>
        <dbReference type="EMBL" id="ODV79041.1"/>
    </source>
</evidence>
<dbReference type="STRING" id="984487.A0A1E4SHQ8"/>
<dbReference type="GO" id="GO:0000722">
    <property type="term" value="P:telomere maintenance via recombination"/>
    <property type="evidence" value="ECO:0007669"/>
    <property type="project" value="EnsemblFungi"/>
</dbReference>
<dbReference type="Proteomes" id="UP000094285">
    <property type="component" value="Unassembled WGS sequence"/>
</dbReference>
<dbReference type="OrthoDB" id="10070927at2759"/>
<evidence type="ECO:0000259" key="6">
    <source>
        <dbReference type="PROSITE" id="PS50118"/>
    </source>
</evidence>
<keyword evidence="2 4" id="KW-0238">DNA-binding</keyword>
<comment type="subcellular location">
    <subcellularLocation>
        <location evidence="1">Nucleus</location>
    </subcellularLocation>
</comment>
<evidence type="ECO:0000256" key="3">
    <source>
        <dbReference type="ARBA" id="ARBA00023242"/>
    </source>
</evidence>
<dbReference type="Pfam" id="PF24245">
    <property type="entry name" value="INO80F"/>
    <property type="match status" value="1"/>
</dbReference>
<dbReference type="PANTHER" id="PTHR48112:SF13">
    <property type="entry name" value="NON-HISTONE PROTEIN 10"/>
    <property type="match status" value="1"/>
</dbReference>
<dbReference type="InterPro" id="IPR036910">
    <property type="entry name" value="HMG_box_dom_sf"/>
</dbReference>
<dbReference type="PANTHER" id="PTHR48112">
    <property type="entry name" value="HIGH MOBILITY GROUP PROTEIN DSP1"/>
    <property type="match status" value="1"/>
</dbReference>
<dbReference type="Gene3D" id="1.10.30.10">
    <property type="entry name" value="High mobility group box domain"/>
    <property type="match status" value="1"/>
</dbReference>
<dbReference type="GO" id="GO:0000404">
    <property type="term" value="F:heteroduplex DNA loop binding"/>
    <property type="evidence" value="ECO:0007669"/>
    <property type="project" value="EnsemblFungi"/>
</dbReference>
<feature type="non-terminal residue" evidence="7">
    <location>
        <position position="218"/>
    </location>
</feature>
<dbReference type="RefSeq" id="XP_020064163.1">
    <property type="nucleotide sequence ID" value="XM_020208720.1"/>
</dbReference>
<feature type="DNA-binding region" description="HMG box" evidence="4">
    <location>
        <begin position="125"/>
        <end position="196"/>
    </location>
</feature>
<keyword evidence="3 4" id="KW-0539">Nucleus</keyword>
<dbReference type="InterPro" id="IPR050342">
    <property type="entry name" value="HMGB"/>
</dbReference>
<organism evidence="7 8">
    <name type="scientific">Suhomyces tanzawaensis NRRL Y-17324</name>
    <dbReference type="NCBI Taxonomy" id="984487"/>
    <lineage>
        <taxon>Eukaryota</taxon>
        <taxon>Fungi</taxon>
        <taxon>Dikarya</taxon>
        <taxon>Ascomycota</taxon>
        <taxon>Saccharomycotina</taxon>
        <taxon>Pichiomycetes</taxon>
        <taxon>Debaryomycetaceae</taxon>
        <taxon>Suhomyces</taxon>
    </lineage>
</organism>
<accession>A0A1E4SHQ8</accession>
<name>A0A1E4SHQ8_9ASCO</name>
<dbReference type="GO" id="GO:0045027">
    <property type="term" value="F:DNA end binding"/>
    <property type="evidence" value="ECO:0007669"/>
    <property type="project" value="EnsemblFungi"/>
</dbReference>
<sequence>EQIYRRKCEELRKRVIEVEGNNEVATLALSRTKAVIRRLRLEYSILLERLEERATLIPNGINSFEEMAAPPIANVLDDSTNPSVSKLSRNGVAKKNSKKTKSNLSSSAGSSSGVKAQKVRDPDLPKRPTNAYLIFCELEKDRIKQENEIRNPGVANDLSKSMTEAWKNLDEEERKPYYKLYEDDRTRYQTEMLAYNQKKQINGDDLDEKRLFKKQKVD</sequence>
<dbReference type="GO" id="GO:0006302">
    <property type="term" value="P:double-strand break repair"/>
    <property type="evidence" value="ECO:0007669"/>
    <property type="project" value="EnsemblFungi"/>
</dbReference>
<evidence type="ECO:0000256" key="4">
    <source>
        <dbReference type="PROSITE-ProRule" id="PRU00267"/>
    </source>
</evidence>
<feature type="domain" description="HMG box" evidence="6">
    <location>
        <begin position="125"/>
        <end position="196"/>
    </location>
</feature>
<evidence type="ECO:0000256" key="5">
    <source>
        <dbReference type="SAM" id="MobiDB-lite"/>
    </source>
</evidence>
<dbReference type="InterPro" id="IPR056513">
    <property type="entry name" value="INO80F"/>
</dbReference>
<dbReference type="GeneID" id="30982857"/>
<dbReference type="PROSITE" id="PS50118">
    <property type="entry name" value="HMG_BOX_2"/>
    <property type="match status" value="1"/>
</dbReference>
<dbReference type="GO" id="GO:0006338">
    <property type="term" value="P:chromatin remodeling"/>
    <property type="evidence" value="ECO:0007669"/>
    <property type="project" value="EnsemblFungi"/>
</dbReference>
<feature type="compositionally biased region" description="Low complexity" evidence="5">
    <location>
        <begin position="102"/>
        <end position="112"/>
    </location>
</feature>
<dbReference type="CDD" id="cd22016">
    <property type="entry name" value="HMG-box_NHP10-like"/>
    <property type="match status" value="1"/>
</dbReference>
<feature type="non-terminal residue" evidence="7">
    <location>
        <position position="1"/>
    </location>
</feature>
<dbReference type="InterPro" id="IPR009071">
    <property type="entry name" value="HMG_box_dom"/>
</dbReference>
<reference evidence="8" key="1">
    <citation type="submission" date="2016-05" db="EMBL/GenBank/DDBJ databases">
        <title>Comparative genomics of biotechnologically important yeasts.</title>
        <authorList>
            <consortium name="DOE Joint Genome Institute"/>
            <person name="Riley R."/>
            <person name="Haridas S."/>
            <person name="Wolfe K.H."/>
            <person name="Lopes M.R."/>
            <person name="Hittinger C.T."/>
            <person name="Goker M."/>
            <person name="Salamov A."/>
            <person name="Wisecaver J."/>
            <person name="Long T.M."/>
            <person name="Aerts A.L."/>
            <person name="Barry K."/>
            <person name="Choi C."/>
            <person name="Clum A."/>
            <person name="Coughlan A.Y."/>
            <person name="Deshpande S."/>
            <person name="Douglass A.P."/>
            <person name="Hanson S.J."/>
            <person name="Klenk H.-P."/>
            <person name="Labutti K."/>
            <person name="Lapidus A."/>
            <person name="Lindquist E."/>
            <person name="Lipzen A."/>
            <person name="Meier-Kolthoff J.P."/>
            <person name="Ohm R.A."/>
            <person name="Otillar R.P."/>
            <person name="Pangilinan J."/>
            <person name="Peng Y."/>
            <person name="Rokas A."/>
            <person name="Rosa C.A."/>
            <person name="Scheuner C."/>
            <person name="Sibirny A.A."/>
            <person name="Slot J.C."/>
            <person name="Stielow J.B."/>
            <person name="Sun H."/>
            <person name="Kurtzman C.P."/>
            <person name="Blackwell M."/>
            <person name="Grigoriev I.V."/>
            <person name="Jeffries T.W."/>
        </authorList>
    </citation>
    <scope>NUCLEOTIDE SEQUENCE [LARGE SCALE GENOMIC DNA]</scope>
    <source>
        <strain evidence="8">NRRL Y-17324</strain>
    </source>
</reference>